<keyword evidence="2 7" id="KW-0808">Transferase</keyword>
<evidence type="ECO:0000256" key="2">
    <source>
        <dbReference type="ARBA" id="ARBA00022679"/>
    </source>
</evidence>
<dbReference type="AlphaFoldDB" id="A0AAE8LUZ2"/>
<dbReference type="Proteomes" id="UP000239650">
    <property type="component" value="Unassembled WGS sequence"/>
</dbReference>
<dbReference type="EC" id="2.7.1.45" evidence="7"/>
<dbReference type="PANTHER" id="PTHR43085">
    <property type="entry name" value="HEXOKINASE FAMILY MEMBER"/>
    <property type="match status" value="1"/>
</dbReference>
<protein>
    <submittedName>
        <fullName evidence="7">2-dehydro-3-deoxygluconokinase</fullName>
        <ecNumber evidence="7">2.7.1.45</ecNumber>
    </submittedName>
</protein>
<dbReference type="GO" id="GO:0008673">
    <property type="term" value="F:2-dehydro-3-deoxygluconokinase activity"/>
    <property type="evidence" value="ECO:0007669"/>
    <property type="project" value="UniProtKB-EC"/>
</dbReference>
<dbReference type="GO" id="GO:0005524">
    <property type="term" value="F:ATP binding"/>
    <property type="evidence" value="ECO:0007669"/>
    <property type="project" value="UniProtKB-KW"/>
</dbReference>
<evidence type="ECO:0000313" key="7">
    <source>
        <dbReference type="EMBL" id="SPE18482.1"/>
    </source>
</evidence>
<name>A0AAE8LUZ2_LATSK</name>
<dbReference type="SUPFAM" id="SSF53613">
    <property type="entry name" value="Ribokinase-like"/>
    <property type="match status" value="1"/>
</dbReference>
<accession>A0AAE8LUZ2</accession>
<dbReference type="RefSeq" id="WP_105299953.1">
    <property type="nucleotide sequence ID" value="NZ_CAKMCP010000001.1"/>
</dbReference>
<proteinExistence type="inferred from homology"/>
<keyword evidence="5" id="KW-0067">ATP-binding</keyword>
<evidence type="ECO:0000259" key="6">
    <source>
        <dbReference type="Pfam" id="PF00294"/>
    </source>
</evidence>
<evidence type="ECO:0000313" key="8">
    <source>
        <dbReference type="Proteomes" id="UP000239650"/>
    </source>
</evidence>
<organism evidence="7 8">
    <name type="scientific">Latilactobacillus sakei</name>
    <name type="common">Lactobacillus sakei</name>
    <dbReference type="NCBI Taxonomy" id="1599"/>
    <lineage>
        <taxon>Bacteria</taxon>
        <taxon>Bacillati</taxon>
        <taxon>Bacillota</taxon>
        <taxon>Bacilli</taxon>
        <taxon>Lactobacillales</taxon>
        <taxon>Lactobacillaceae</taxon>
        <taxon>Latilactobacillus</taxon>
    </lineage>
</organism>
<keyword evidence="4" id="KW-0418">Kinase</keyword>
<keyword evidence="3" id="KW-0547">Nucleotide-binding</keyword>
<feature type="domain" description="Carbohydrate kinase PfkB" evidence="6">
    <location>
        <begin position="6"/>
        <end position="306"/>
    </location>
</feature>
<comment type="caution">
    <text evidence="7">The sequence shown here is derived from an EMBL/GenBank/DDBJ whole genome shotgun (WGS) entry which is preliminary data.</text>
</comment>
<dbReference type="PROSITE" id="PS00584">
    <property type="entry name" value="PFKB_KINASES_2"/>
    <property type="match status" value="1"/>
</dbReference>
<evidence type="ECO:0000256" key="3">
    <source>
        <dbReference type="ARBA" id="ARBA00022741"/>
    </source>
</evidence>
<dbReference type="InterPro" id="IPR002173">
    <property type="entry name" value="Carboh/pur_kinase_PfkB_CS"/>
</dbReference>
<sequence length="318" mass="34344">MTKSFLTIGEPMAVFSADEPDVSLEAAKHFTRYIAGAELNVAIGLARLKHQATYLTALGEDPFGISIKQEIKDNQIDTQYIETMTDYWTGFYLKQRVTTGDPAVYFYRKNSAAAHFNQQIIEQVDFSQVGLIHLSGIMAGISENGLVAVQKLFEKAQANQITTTFDPNIRKPLWSSEEKMITTLNALAKEATIILPGINEGELLMGSRDPKAIADFYLNQSDITQTVIVKLGPAGAYIQTKAGESTTVSGYHVAHVVDTVGAGDGFAVGLISGLLEGLSLPDAAKRACAIGALAVQSAGDSEGYPTNDQLKQFMEAQK</sequence>
<evidence type="ECO:0000256" key="1">
    <source>
        <dbReference type="ARBA" id="ARBA00010688"/>
    </source>
</evidence>
<dbReference type="CDD" id="cd01166">
    <property type="entry name" value="KdgK"/>
    <property type="match status" value="1"/>
</dbReference>
<dbReference type="PANTHER" id="PTHR43085:SF1">
    <property type="entry name" value="PSEUDOURIDINE KINASE-RELATED"/>
    <property type="match status" value="1"/>
</dbReference>
<reference evidence="7 8" key="1">
    <citation type="submission" date="2018-02" db="EMBL/GenBank/DDBJ databases">
        <authorList>
            <person name="Rodrigo-Torres L."/>
            <person name="Arahal R. D."/>
            <person name="Lucena T."/>
        </authorList>
    </citation>
    <scope>NUCLEOTIDE SEQUENCE [LARGE SCALE GENOMIC DNA]</scope>
    <source>
        <strain evidence="7 8">CECT 9267</strain>
    </source>
</reference>
<dbReference type="InterPro" id="IPR050306">
    <property type="entry name" value="PfkB_Carbo_kinase"/>
</dbReference>
<dbReference type="EMBL" id="OKRC01000001">
    <property type="protein sequence ID" value="SPE18482.1"/>
    <property type="molecule type" value="Genomic_DNA"/>
</dbReference>
<dbReference type="InterPro" id="IPR029056">
    <property type="entry name" value="Ribokinase-like"/>
</dbReference>
<dbReference type="Pfam" id="PF00294">
    <property type="entry name" value="PfkB"/>
    <property type="match status" value="1"/>
</dbReference>
<dbReference type="Gene3D" id="3.40.1190.20">
    <property type="match status" value="1"/>
</dbReference>
<comment type="similarity">
    <text evidence="1">Belongs to the carbohydrate kinase PfkB family.</text>
</comment>
<evidence type="ECO:0000256" key="5">
    <source>
        <dbReference type="ARBA" id="ARBA00022840"/>
    </source>
</evidence>
<gene>
    <name evidence="7" type="primary">kdgK_1</name>
    <name evidence="7" type="ORF">LAS9267_00129</name>
</gene>
<evidence type="ECO:0000256" key="4">
    <source>
        <dbReference type="ARBA" id="ARBA00022777"/>
    </source>
</evidence>
<dbReference type="InterPro" id="IPR011611">
    <property type="entry name" value="PfkB_dom"/>
</dbReference>